<dbReference type="Pfam" id="PF25390">
    <property type="entry name" value="WD40_RLD"/>
    <property type="match status" value="1"/>
</dbReference>
<dbReference type="AGR" id="FB:FBgn0031344"/>
<feature type="repeat" description="RCC1" evidence="3">
    <location>
        <begin position="1"/>
        <end position="55"/>
    </location>
</feature>
<dbReference type="PANTHER" id="PTHR45982:SF8">
    <property type="entry name" value="E3 UBIQUITIN-PROTEIN LIGASE HERC2-LIKE PROTEIN-RELATED"/>
    <property type="match status" value="1"/>
</dbReference>
<dbReference type="KEGG" id="dme:Dmel_CG7420"/>
<dbReference type="InterPro" id="IPR000408">
    <property type="entry name" value="Reg_chr_condens"/>
</dbReference>
<dbReference type="PANTHER" id="PTHR45982">
    <property type="entry name" value="REGULATOR OF CHROMOSOME CONDENSATION"/>
    <property type="match status" value="1"/>
</dbReference>
<dbReference type="FlyBase" id="FBgn0031344">
    <property type="gene designation" value="CG7420"/>
</dbReference>
<feature type="domain" description="RCC1-like" evidence="4">
    <location>
        <begin position="2"/>
        <end position="355"/>
    </location>
</feature>
<evidence type="ECO:0000256" key="1">
    <source>
        <dbReference type="ARBA" id="ARBA00022658"/>
    </source>
</evidence>
<keyword evidence="2" id="KW-0677">Repeat</keyword>
<dbReference type="Gene3D" id="2.130.10.30">
    <property type="entry name" value="Regulator of chromosome condensation 1/beta-lactamase-inhibitor protein II"/>
    <property type="match status" value="2"/>
</dbReference>
<feature type="repeat" description="RCC1" evidence="3">
    <location>
        <begin position="56"/>
        <end position="110"/>
    </location>
</feature>
<proteinExistence type="predicted"/>
<dbReference type="PROSITE" id="PS50012">
    <property type="entry name" value="RCC1_3"/>
    <property type="match status" value="4"/>
</dbReference>
<dbReference type="OMA" id="GWGNCRK"/>
<reference evidence="5 7" key="11">
    <citation type="journal article" date="2015" name="Genome Res.">
        <title>The Release 6 reference sequence of the Drosophila melanogaster genome.</title>
        <authorList>
            <person name="Hoskins R.A."/>
            <person name="Carlson J.W."/>
            <person name="Wan K.H."/>
            <person name="Park S."/>
            <person name="Mendez I."/>
            <person name="Galle S.E."/>
            <person name="Booth B.W."/>
            <person name="Pfeiffer B.D."/>
            <person name="George R.A."/>
            <person name="Svirskas R."/>
            <person name="Krzywinski M."/>
            <person name="Schein J."/>
            <person name="Accardo M.C."/>
            <person name="Damia E."/>
            <person name="Messina G."/>
            <person name="Mendez-Lago M."/>
            <person name="de Pablos B."/>
            <person name="Demakova O.V."/>
            <person name="Andreyeva E.N."/>
            <person name="Boldyreva L.V."/>
            <person name="Marra M."/>
            <person name="Carvalho A.B."/>
            <person name="Dimitri P."/>
            <person name="Villasante A."/>
            <person name="Zhimulev I.F."/>
            <person name="Rubin G.M."/>
            <person name="Karpen G.H."/>
            <person name="Celniker S.E."/>
        </authorList>
    </citation>
    <scope>NUCLEOTIDE SEQUENCE [LARGE SCALE GENOMIC DNA]</scope>
    <source>
        <strain evidence="7">Berkeley</strain>
    </source>
</reference>
<reference evidence="5 7" key="2">
    <citation type="journal article" date="2002" name="Genome Biol.">
        <title>Finishing a whole-genome shotgun: release 3 of the Drosophila melanogaster euchromatic genome sequence.</title>
        <authorList>
            <person name="Celniker S.E."/>
            <person name="Wheeler D.A."/>
            <person name="Kronmiller B."/>
            <person name="Carlson J.W."/>
            <person name="Halpern A."/>
            <person name="Patel S."/>
            <person name="Adams M."/>
            <person name="Champe M."/>
            <person name="Dugan S.P."/>
            <person name="Frise E."/>
            <person name="Hodgson A."/>
            <person name="George R.A."/>
            <person name="Hoskins R.A."/>
            <person name="Laverty T."/>
            <person name="Muzny D.M."/>
            <person name="Nelson C.R."/>
            <person name="Pacleb J.M."/>
            <person name="Park S."/>
            <person name="Pfeiffer B.D."/>
            <person name="Richards S."/>
            <person name="Sodergren E.J."/>
            <person name="Svirskas R."/>
            <person name="Tabor P.E."/>
            <person name="Wan K."/>
            <person name="Stapleton M."/>
            <person name="Sutton G.G."/>
            <person name="Venter C."/>
            <person name="Weinstock G."/>
            <person name="Scherer S.E."/>
            <person name="Myers E.W."/>
            <person name="Gibbs R.A."/>
            <person name="Rubin G.M."/>
        </authorList>
    </citation>
    <scope>NUCLEOTIDE SEQUENCE [LARGE SCALE GENOMIC DNA]</scope>
    <source>
        <strain evidence="7">Berkeley</strain>
    </source>
</reference>
<keyword evidence="7" id="KW-1185">Reference proteome</keyword>
<evidence type="ECO:0000256" key="3">
    <source>
        <dbReference type="PROSITE-ProRule" id="PRU00235"/>
    </source>
</evidence>
<accession>M9PAZ8</accession>
<sequence>MEVYAWGANSHGQLGLGFESELCMTPQRVAKCSFAPAQVRLIRGGGGHVLILDTSGRIHACGWNNRGQLGLDSTEECHSEFKMIPTEYFGDVPVETISCGWDISGAITLTKRLFVWGSNAFQQLGICQRGFTAVRRPMPVKLPREEPAQRISFGLRHCAVLTQDNKIYVFGRLRIMDPPPIELDITATCLHRCNTVKIQVHNPNELRIVSISSGQNHMVLKCADLSETGGGSTKRILTLGDNKFGQSNAFQFEEDVRQLAVGWTHNAAVLKNNEILVWGRNCYGQLGMGSFSEQQAIPTPLRLKLPEDQGPARIHMGAEHGLLRTTAGEVYTWGWNEHGNCGNNSTENLHPNSFTTATSEIVRRRSRILLRDHRARNLTLSPCDVLLV</sequence>
<reference evidence="5 7" key="1">
    <citation type="journal article" date="2000" name="Science">
        <title>The genome sequence of Drosophila melanogaster.</title>
        <authorList>
            <person name="Adams M.D."/>
            <person name="Celniker S.E."/>
            <person name="Holt R.A."/>
            <person name="Evans C.A."/>
            <person name="Gocayne J.D."/>
            <person name="Amanatides P.G."/>
            <person name="Scherer S.E."/>
            <person name="Li P.W."/>
            <person name="Hoskins R.A."/>
            <person name="Galle R.F."/>
            <person name="George R.A."/>
            <person name="Lewis S.E."/>
            <person name="Richards S."/>
            <person name="Ashburner M."/>
            <person name="Henderson S.N."/>
            <person name="Sutton G.G."/>
            <person name="Wortman J.R."/>
            <person name="Yandell M.D."/>
            <person name="Zhang Q."/>
            <person name="Chen L.X."/>
            <person name="Brandon R.C."/>
            <person name="Rogers Y.H."/>
            <person name="Blazej R.G."/>
            <person name="Champe M."/>
            <person name="Pfeiffer B.D."/>
            <person name="Wan K.H."/>
            <person name="Doyle C."/>
            <person name="Baxter E.G."/>
            <person name="Helt G."/>
            <person name="Nelson C.R."/>
            <person name="Gabor G.L."/>
            <person name="Abril J.F."/>
            <person name="Agbayani A."/>
            <person name="An H.J."/>
            <person name="Andrews-Pfannkoch C."/>
            <person name="Baldwin D."/>
            <person name="Ballew R.M."/>
            <person name="Basu A."/>
            <person name="Baxendale J."/>
            <person name="Bayraktaroglu L."/>
            <person name="Beasley E.M."/>
            <person name="Beeson K.Y."/>
            <person name="Benos P.V."/>
            <person name="Berman B.P."/>
            <person name="Bhandari D."/>
            <person name="Bolshakov S."/>
            <person name="Borkova D."/>
            <person name="Botchan M.R."/>
            <person name="Bouck J."/>
            <person name="Brokstein P."/>
            <person name="Brottier P."/>
            <person name="Burtis K.C."/>
            <person name="Busam D.A."/>
            <person name="Butler H."/>
            <person name="Cadieu E."/>
            <person name="Center A."/>
            <person name="Chandra I."/>
            <person name="Cherry J.M."/>
            <person name="Cawley S."/>
            <person name="Dahlke C."/>
            <person name="Davenport L.B."/>
            <person name="Davies P."/>
            <person name="de Pablos B."/>
            <person name="Delcher A."/>
            <person name="Deng Z."/>
            <person name="Mays A.D."/>
            <person name="Dew I."/>
            <person name="Dietz S.M."/>
            <person name="Dodson K."/>
            <person name="Doup L.E."/>
            <person name="Downes M."/>
            <person name="Dugan-Rocha S."/>
            <person name="Dunkov B.C."/>
            <person name="Dunn P."/>
            <person name="Durbin K.J."/>
            <person name="Evangelista C.C."/>
            <person name="Ferraz C."/>
            <person name="Ferriera S."/>
            <person name="Fleischmann W."/>
            <person name="Fosler C."/>
            <person name="Gabrielian A.E."/>
            <person name="Garg N.S."/>
            <person name="Gelbart W.M."/>
            <person name="Glasser K."/>
            <person name="Glodek A."/>
            <person name="Gong F."/>
            <person name="Gorrell J.H."/>
            <person name="Gu Z."/>
            <person name="Guan P."/>
            <person name="Harris M."/>
            <person name="Harris N.L."/>
            <person name="Harvey D."/>
            <person name="Heiman T.J."/>
            <person name="Hernandez J.R."/>
            <person name="Houck J."/>
            <person name="Hostin D."/>
            <person name="Houston K.A."/>
            <person name="Howland T.J."/>
            <person name="Wei M.H."/>
            <person name="Ibegwam C."/>
            <person name="Jalali M."/>
            <person name="Kalush F."/>
            <person name="Karpen G.H."/>
            <person name="Ke Z."/>
            <person name="Kennison J.A."/>
            <person name="Ketchum K.A."/>
            <person name="Kimmel B.E."/>
            <person name="Kodira C.D."/>
            <person name="Kraft C."/>
            <person name="Kravitz S."/>
            <person name="Kulp D."/>
            <person name="Lai Z."/>
            <person name="Lasko P."/>
            <person name="Lei Y."/>
            <person name="Levitsky A.A."/>
            <person name="Li J."/>
            <person name="Li Z."/>
            <person name="Liang Y."/>
            <person name="Lin X."/>
            <person name="Liu X."/>
            <person name="Mattei B."/>
            <person name="McIntosh T.C."/>
            <person name="McLeod M.P."/>
            <person name="McPherson D."/>
            <person name="Merkulov G."/>
            <person name="Milshina N.V."/>
            <person name="Mobarry C."/>
            <person name="Morris J."/>
            <person name="Moshrefi A."/>
            <person name="Mount S.M."/>
            <person name="Moy M."/>
            <person name="Murphy B."/>
            <person name="Murphy L."/>
            <person name="Muzny D.M."/>
            <person name="Nelson D.L."/>
            <person name="Nelson D.R."/>
            <person name="Nelson K.A."/>
            <person name="Nixon K."/>
            <person name="Nusskern D.R."/>
            <person name="Pacleb J.M."/>
            <person name="Palazzolo M."/>
            <person name="Pittman G.S."/>
            <person name="Pan S."/>
            <person name="Pollard J."/>
            <person name="Puri V."/>
            <person name="Reese M.G."/>
            <person name="Reinert K."/>
            <person name="Remington K."/>
            <person name="Saunders R.D."/>
            <person name="Scheeler F."/>
            <person name="Shen H."/>
            <person name="Shue B.C."/>
            <person name="Siden-Kiamos I."/>
            <person name="Simpson M."/>
            <person name="Skupski M.P."/>
            <person name="Smith T."/>
            <person name="Spier E."/>
            <person name="Spradling A.C."/>
            <person name="Stapleton M."/>
            <person name="Strong R."/>
            <person name="Sun E."/>
            <person name="Svirskas R."/>
            <person name="Tector C."/>
            <person name="Turner R."/>
            <person name="Venter E."/>
            <person name="Wang A.H."/>
            <person name="Wang X."/>
            <person name="Wang Z.Y."/>
            <person name="Wassarman D.A."/>
            <person name="Weinstock G.M."/>
            <person name="Weissenbach J."/>
            <person name="Williams S.M."/>
            <person name="WoodageT"/>
            <person name="Worley K.C."/>
            <person name="Wu D."/>
            <person name="Yang S."/>
            <person name="Yao Q.A."/>
            <person name="Ye J."/>
            <person name="Yeh R.F."/>
            <person name="Zaveri J.S."/>
            <person name="Zhan M."/>
            <person name="Zhang G."/>
            <person name="Zhao Q."/>
            <person name="Zheng L."/>
            <person name="Zheng X.H."/>
            <person name="Zhong F.N."/>
            <person name="Zhong W."/>
            <person name="Zhou X."/>
            <person name="Zhu S."/>
            <person name="Zhu X."/>
            <person name="Smith H.O."/>
            <person name="Gibbs R.A."/>
            <person name="Myers E.W."/>
            <person name="Rubin G.M."/>
            <person name="Venter J.C."/>
        </authorList>
    </citation>
    <scope>NUCLEOTIDE SEQUENCE [LARGE SCALE GENOMIC DNA]</scope>
    <source>
        <strain evidence="7">Berkeley</strain>
    </source>
</reference>
<dbReference type="DNASU" id="33332"/>
<dbReference type="Proteomes" id="UP000000803">
    <property type="component" value="Chromosome 2L"/>
</dbReference>
<evidence type="ECO:0000256" key="2">
    <source>
        <dbReference type="ARBA" id="ARBA00022737"/>
    </source>
</evidence>
<evidence type="ECO:0000259" key="4">
    <source>
        <dbReference type="Pfam" id="PF25390"/>
    </source>
</evidence>
<feature type="repeat" description="RCC1" evidence="3">
    <location>
        <begin position="111"/>
        <end position="164"/>
    </location>
</feature>
<keyword evidence="1" id="KW-0344">Guanine-nucleotide releasing factor</keyword>
<dbReference type="AlphaFoldDB" id="M9PAZ8"/>
<reference evidence="5 7" key="4">
    <citation type="journal article" date="2002" name="Genome Biol.">
        <title>The transposable elements of the Drosophila melanogaster euchromatin: a genomics perspective.</title>
        <authorList>
            <person name="Kaminker J.S."/>
            <person name="Bergman C.M."/>
            <person name="Kronmiller B."/>
            <person name="Carlson J."/>
            <person name="Svirskas R."/>
            <person name="Patel S."/>
            <person name="Frise E."/>
            <person name="Wheeler D.A."/>
            <person name="Lewis S.E."/>
            <person name="Rubin G.M."/>
            <person name="Ashburner M."/>
            <person name="Celniker S.E."/>
        </authorList>
    </citation>
    <scope>NUCLEOTIDE SEQUENCE [LARGE SCALE GENOMIC DNA]</scope>
    <source>
        <strain evidence="7">Berkeley</strain>
    </source>
</reference>
<reference evidence="5 7" key="8">
    <citation type="journal article" date="2007" name="Science">
        <title>Sequence finishing and mapping of Drosophila melanogaster heterochromatin.</title>
        <authorList>
            <person name="Hoskins R.A."/>
            <person name="Carlson J.W."/>
            <person name="Kennedy C."/>
            <person name="Acevedo D."/>
            <person name="Evans-Holm M."/>
            <person name="Frise E."/>
            <person name="Wan K.H."/>
            <person name="Park S."/>
            <person name="Mendez-Lago M."/>
            <person name="Rossi F."/>
            <person name="Villasante A."/>
            <person name="Dimitri P."/>
            <person name="Karpen G.H."/>
            <person name="Celniker S.E."/>
        </authorList>
    </citation>
    <scope>NUCLEOTIDE SEQUENCE [LARGE SCALE GENOMIC DNA]</scope>
    <source>
        <strain evidence="7">Berkeley</strain>
    </source>
</reference>
<protein>
    <submittedName>
        <fullName evidence="5">Uncharacterized protein, isoform B</fullName>
    </submittedName>
</protein>
<reference evidence="5 7" key="5">
    <citation type="journal article" date="2002" name="Genome Biol.">
        <title>Heterochromatic sequences in a Drosophila whole-genome shotgun assembly.</title>
        <authorList>
            <person name="Hoskins R.A."/>
            <person name="Smith C.D."/>
            <person name="Carlson J.W."/>
            <person name="Carvalho A.B."/>
            <person name="Halpern A."/>
            <person name="Kaminker J.S."/>
            <person name="Kennedy C."/>
            <person name="Mungall C.J."/>
            <person name="Sullivan B.A."/>
            <person name="Sutton G.G."/>
            <person name="Yasuhara J.C."/>
            <person name="Wakimoto B.T."/>
            <person name="Myers E.W."/>
            <person name="Celniker S.E."/>
            <person name="Rubin G.M."/>
            <person name="Karpen G.H."/>
        </authorList>
    </citation>
    <scope>NUCLEOTIDE SEQUENCE [LARGE SCALE GENOMIC DNA]</scope>
    <source>
        <strain evidence="7">Berkeley</strain>
    </source>
</reference>
<dbReference type="STRING" id="7227.FBpp0306854"/>
<dbReference type="GeneID" id="33332"/>
<reference evidence="5 7" key="3">
    <citation type="journal article" date="2002" name="Genome Biol.">
        <title>Annotation of the Drosophila melanogaster euchromatic genome: a systematic review.</title>
        <authorList>
            <person name="Misra S."/>
            <person name="Crosby M.A."/>
            <person name="Mungall C.J."/>
            <person name="Matthews B.B."/>
            <person name="Campbell K.S."/>
            <person name="Hradecky P."/>
            <person name="Huang Y."/>
            <person name="Kaminker J.S."/>
            <person name="Millburn G.H."/>
            <person name="Prochnik S.E."/>
            <person name="Smith C.D."/>
            <person name="Tupy J.L."/>
            <person name="Whitfied E.J."/>
            <person name="Bayraktaroglu L."/>
            <person name="Berman B.P."/>
            <person name="Bettencourt B.R."/>
            <person name="Celniker S.E."/>
            <person name="de Grey A.D."/>
            <person name="Drysdale R.A."/>
            <person name="Harris N.L."/>
            <person name="Richter J."/>
            <person name="Russo S."/>
            <person name="Schroeder A.J."/>
            <person name="Shu S.Q."/>
            <person name="Stapleton M."/>
            <person name="Yamada C."/>
            <person name="Ashburner M."/>
            <person name="Gelbart W.M."/>
            <person name="Rubin G.M."/>
            <person name="Lewis S.E."/>
        </authorList>
    </citation>
    <scope>GENOME REANNOTATION</scope>
    <source>
        <strain evidence="7">Berkeley</strain>
    </source>
</reference>
<gene>
    <name evidence="5" type="primary">Dmel\CG7420</name>
    <name evidence="5 6" type="ORF">CG7420</name>
    <name evidence="5" type="ORF">Dmel_CG7420</name>
</gene>
<dbReference type="InterPro" id="IPR058923">
    <property type="entry name" value="RCC1-like_dom"/>
</dbReference>
<dbReference type="GO" id="GO:1901673">
    <property type="term" value="P:regulation of mitotic spindle assembly"/>
    <property type="evidence" value="ECO:0000318"/>
    <property type="project" value="GO_Central"/>
</dbReference>
<dbReference type="InParanoid" id="M9PAZ8"/>
<reference evidence="5 7" key="9">
    <citation type="journal article" date="2015" name="G3 (Bethesda)">
        <title>Gene Model Annotations for Drosophila melanogaster: Impact of High-Throughput Data.</title>
        <authorList>
            <consortium name="FlyBase Consortium"/>
            <person name="Matthews B.B."/>
            <person name="Dos Santos G."/>
            <person name="Crosby M.A."/>
            <person name="Emmert D.B."/>
            <person name="St Pierre S.E."/>
            <person name="Gramates L.S."/>
            <person name="Zhou P."/>
            <person name="Schroeder A.J."/>
            <person name="Falls K."/>
            <person name="Strelets V."/>
            <person name="Russo S.M."/>
            <person name="Gelbart W.M."/>
            <person name="null"/>
        </authorList>
    </citation>
    <scope>NUCLEOTIDE SEQUENCE [LARGE SCALE GENOMIC DNA]</scope>
    <source>
        <strain evidence="7">Berkeley</strain>
    </source>
</reference>
<reference evidence="5 7" key="6">
    <citation type="journal article" date="2005" name="PLoS Comput. Biol.">
        <title>Combined evidence annotation of transposable elements in genome sequences.</title>
        <authorList>
            <person name="Quesneville H."/>
            <person name="Bergman C.M."/>
            <person name="Andrieu O."/>
            <person name="Autard D."/>
            <person name="Nouaud D."/>
            <person name="Ashburner M."/>
            <person name="Anxolabehere D."/>
        </authorList>
    </citation>
    <scope>NUCLEOTIDE SEQUENCE [LARGE SCALE GENOMIC DNA]</scope>
    <source>
        <strain evidence="7">Berkeley</strain>
    </source>
</reference>
<dbReference type="SMR" id="M9PAZ8"/>
<name>M9PAZ8_DROME</name>
<evidence type="ECO:0000313" key="6">
    <source>
        <dbReference type="FlyBase" id="FBgn0031344"/>
    </source>
</evidence>
<dbReference type="VEuPathDB" id="VectorBase:FBgn0031344"/>
<reference evidence="5 7" key="7">
    <citation type="journal article" date="2007" name="Science">
        <title>The Release 5.1 annotation of Drosophila melanogaster heterochromatin.</title>
        <authorList>
            <person name="Smith C.D."/>
            <person name="Shu S."/>
            <person name="Mungall C.J."/>
            <person name="Karpen G.H."/>
        </authorList>
    </citation>
    <scope>NUCLEOTIDE SEQUENCE [LARGE SCALE GENOMIC DNA]</scope>
    <source>
        <strain evidence="7">Berkeley</strain>
    </source>
</reference>
<dbReference type="SUPFAM" id="SSF50985">
    <property type="entry name" value="RCC1/BLIP-II"/>
    <property type="match status" value="1"/>
</dbReference>
<reference evidence="5 7" key="10">
    <citation type="journal article" date="2015" name="G3 (Bethesda)">
        <title>Gene Model Annotations for Drosophila melanogaster: The Rule-Benders.</title>
        <authorList>
            <consortium name="FlyBase Consortium"/>
            <person name="Crosby M.A."/>
            <person name="Gramates L.S."/>
            <person name="Dos Santos G."/>
            <person name="Matthews B.B."/>
            <person name="St Pierre S.E."/>
            <person name="Zhou P."/>
            <person name="Schroeder A.J."/>
            <person name="Falls K."/>
            <person name="Emmert D.B."/>
            <person name="Russo S.M."/>
            <person name="Gelbart W.M."/>
            <person name="null"/>
        </authorList>
    </citation>
    <scope>NUCLEOTIDE SEQUENCE [LARGE SCALE GENOMIC DNA]</scope>
    <source>
        <strain evidence="7">Berkeley</strain>
    </source>
</reference>
<dbReference type="FunCoup" id="M9PAZ8">
    <property type="interactions" value="83"/>
</dbReference>
<evidence type="ECO:0000313" key="7">
    <source>
        <dbReference type="Proteomes" id="UP000000803"/>
    </source>
</evidence>
<evidence type="ECO:0000313" key="5">
    <source>
        <dbReference type="EMBL" id="AGB92408.1"/>
    </source>
</evidence>
<dbReference type="GO" id="GO:0005737">
    <property type="term" value="C:cytoplasm"/>
    <property type="evidence" value="ECO:0000318"/>
    <property type="project" value="GO_Central"/>
</dbReference>
<dbReference type="EMBL" id="AE014134">
    <property type="protein sequence ID" value="AGB92408.1"/>
    <property type="molecule type" value="Genomic_DNA"/>
</dbReference>
<dbReference type="Bgee" id="FBgn0031344">
    <property type="expression patterns" value="Expressed in mechanosensory neuron (Drosophila) in imaginal disc-derived wing and 35 other cell types or tissues"/>
</dbReference>
<organism evidence="5 7">
    <name type="scientific">Drosophila melanogaster</name>
    <name type="common">Fruit fly</name>
    <dbReference type="NCBI Taxonomy" id="7227"/>
    <lineage>
        <taxon>Eukaryota</taxon>
        <taxon>Metazoa</taxon>
        <taxon>Ecdysozoa</taxon>
        <taxon>Arthropoda</taxon>
        <taxon>Hexapoda</taxon>
        <taxon>Insecta</taxon>
        <taxon>Pterygota</taxon>
        <taxon>Neoptera</taxon>
        <taxon>Endopterygota</taxon>
        <taxon>Diptera</taxon>
        <taxon>Brachycera</taxon>
        <taxon>Muscomorpha</taxon>
        <taxon>Ephydroidea</taxon>
        <taxon>Drosophilidae</taxon>
        <taxon>Drosophila</taxon>
        <taxon>Sophophora</taxon>
    </lineage>
</organism>
<dbReference type="ExpressionAtlas" id="M9PAZ8">
    <property type="expression patterns" value="baseline and differential"/>
</dbReference>
<dbReference type="RefSeq" id="NP_001259871.1">
    <property type="nucleotide sequence ID" value="NM_001272942.2"/>
</dbReference>
<dbReference type="GO" id="GO:0007346">
    <property type="term" value="P:regulation of mitotic cell cycle"/>
    <property type="evidence" value="ECO:0000318"/>
    <property type="project" value="GO_Central"/>
</dbReference>
<dbReference type="InterPro" id="IPR009091">
    <property type="entry name" value="RCC1/BLIP-II"/>
</dbReference>
<dbReference type="OrthoDB" id="10256179at2759"/>
<feature type="repeat" description="RCC1" evidence="3">
    <location>
        <begin position="273"/>
        <end position="327"/>
    </location>
</feature>
<dbReference type="BioGRID-ORCS" id="33332">
    <property type="hits" value="0 hits in 1 CRISPR screen"/>
</dbReference>
<dbReference type="PRINTS" id="PR00633">
    <property type="entry name" value="RCCNDNSATION"/>
</dbReference>
<dbReference type="InterPro" id="IPR051553">
    <property type="entry name" value="Ran_GTPase-activating"/>
</dbReference>